<organism evidence="8 9">
    <name type="scientific">Polycladomyces abyssicola</name>
    <dbReference type="NCBI Taxonomy" id="1125966"/>
    <lineage>
        <taxon>Bacteria</taxon>
        <taxon>Bacillati</taxon>
        <taxon>Bacillota</taxon>
        <taxon>Bacilli</taxon>
        <taxon>Bacillales</taxon>
        <taxon>Thermoactinomycetaceae</taxon>
        <taxon>Polycladomyces</taxon>
    </lineage>
</organism>
<dbReference type="GO" id="GO:0015990">
    <property type="term" value="P:electron transport coupled proton transport"/>
    <property type="evidence" value="ECO:0007669"/>
    <property type="project" value="TreeGrafter"/>
</dbReference>
<dbReference type="InterPro" id="IPR005171">
    <property type="entry name" value="Cyt_c_oxidase_su4_prok"/>
</dbReference>
<dbReference type="PANTHER" id="PTHR36835:SF1">
    <property type="entry name" value="CYTOCHROME BO(3) UBIQUINOL OXIDASE SUBUNIT 4"/>
    <property type="match status" value="1"/>
</dbReference>
<dbReference type="RefSeq" id="WP_212773220.1">
    <property type="nucleotide sequence ID" value="NZ_AP024601.1"/>
</dbReference>
<proteinExistence type="inferred from homology"/>
<evidence type="ECO:0000256" key="1">
    <source>
        <dbReference type="ARBA" id="ARBA00004651"/>
    </source>
</evidence>
<keyword evidence="3" id="KW-1003">Cell membrane</keyword>
<evidence type="ECO:0000313" key="9">
    <source>
        <dbReference type="Proteomes" id="UP000677436"/>
    </source>
</evidence>
<feature type="transmembrane region" description="Helical" evidence="7">
    <location>
        <begin position="24"/>
        <end position="43"/>
    </location>
</feature>
<evidence type="ECO:0000256" key="6">
    <source>
        <dbReference type="ARBA" id="ARBA00023136"/>
    </source>
</evidence>
<evidence type="ECO:0008006" key="10">
    <source>
        <dbReference type="Google" id="ProtNLM"/>
    </source>
</evidence>
<dbReference type="GO" id="GO:0019646">
    <property type="term" value="P:aerobic electron transport chain"/>
    <property type="evidence" value="ECO:0007669"/>
    <property type="project" value="TreeGrafter"/>
</dbReference>
<evidence type="ECO:0000256" key="7">
    <source>
        <dbReference type="SAM" id="Phobius"/>
    </source>
</evidence>
<evidence type="ECO:0000256" key="5">
    <source>
        <dbReference type="ARBA" id="ARBA00022989"/>
    </source>
</evidence>
<dbReference type="KEGG" id="pabs:JIR001_27200"/>
<dbReference type="PANTHER" id="PTHR36835">
    <property type="entry name" value="CYTOCHROME BO(3) UBIQUINOL OXIDASE SUBUNIT 4"/>
    <property type="match status" value="1"/>
</dbReference>
<dbReference type="GO" id="GO:0005886">
    <property type="term" value="C:plasma membrane"/>
    <property type="evidence" value="ECO:0007669"/>
    <property type="project" value="UniProtKB-SubCell"/>
</dbReference>
<dbReference type="AlphaFoldDB" id="A0A8D5ZPE0"/>
<reference evidence="8" key="1">
    <citation type="journal article" date="2013" name="Int. J. Syst. Evol. Microbiol.">
        <title>Polycladomyces abyssicola gen. nov., sp. nov., a thermophilic filamentous bacterium isolated from hemipelagic sediment.</title>
        <authorList>
            <person name="Tsubouchi T."/>
            <person name="Shimane Y."/>
            <person name="Mori K."/>
            <person name="Usui K."/>
            <person name="Hiraki T."/>
            <person name="Tame A."/>
            <person name="Uematsu K."/>
            <person name="Maruyama T."/>
            <person name="Hatada Y."/>
        </authorList>
    </citation>
    <scope>NUCLEOTIDE SEQUENCE</scope>
    <source>
        <strain evidence="8">JIR-001</strain>
    </source>
</reference>
<keyword evidence="4 7" id="KW-0812">Transmembrane</keyword>
<sequence length="103" mass="11225">MQTSTQTTTSQQSAKKQESVGKHLLSFAVMIVLTAIAFAAVGLKIIPNHLVIPVLLVMAAIQVFLQLFTFMHLDQKGSLFPIIFIFAGIFVAIVSAFGIFMLL</sequence>
<reference evidence="8" key="2">
    <citation type="journal article" date="2021" name="Microbiol. Resour. Announc.">
        <title>Complete Genome Sequence of Polycladomyces abyssicola JIR-001T, Isolated from Hemipelagic Sediment in Deep Seawater.</title>
        <authorList>
            <person name="Tsubouchi T."/>
            <person name="Kaneko Y."/>
        </authorList>
    </citation>
    <scope>NUCLEOTIDE SEQUENCE</scope>
    <source>
        <strain evidence="8">JIR-001</strain>
    </source>
</reference>
<dbReference type="InterPro" id="IPR050968">
    <property type="entry name" value="Cytochrome_c_oxidase_bac_sub4"/>
</dbReference>
<dbReference type="GO" id="GO:0015078">
    <property type="term" value="F:proton transmembrane transporter activity"/>
    <property type="evidence" value="ECO:0007669"/>
    <property type="project" value="TreeGrafter"/>
</dbReference>
<dbReference type="GO" id="GO:0009319">
    <property type="term" value="C:cytochrome o ubiquinol oxidase complex"/>
    <property type="evidence" value="ECO:0007669"/>
    <property type="project" value="TreeGrafter"/>
</dbReference>
<accession>A0A8D5ZPE0</accession>
<keyword evidence="5 7" id="KW-1133">Transmembrane helix</keyword>
<dbReference type="Pfam" id="PF03626">
    <property type="entry name" value="COX4_pro"/>
    <property type="match status" value="1"/>
</dbReference>
<comment type="subcellular location">
    <subcellularLocation>
        <location evidence="1">Cell membrane</location>
        <topology evidence="1">Multi-pass membrane protein</topology>
    </subcellularLocation>
</comment>
<comment type="similarity">
    <text evidence="2">Belongs to the cytochrome c oxidase bacterial subunit 4 family.</text>
</comment>
<dbReference type="EMBL" id="AP024601">
    <property type="protein sequence ID" value="BCU82937.1"/>
    <property type="molecule type" value="Genomic_DNA"/>
</dbReference>
<feature type="transmembrane region" description="Helical" evidence="7">
    <location>
        <begin position="79"/>
        <end position="102"/>
    </location>
</feature>
<dbReference type="Proteomes" id="UP000677436">
    <property type="component" value="Chromosome"/>
</dbReference>
<evidence type="ECO:0000256" key="2">
    <source>
        <dbReference type="ARBA" id="ARBA00008079"/>
    </source>
</evidence>
<keyword evidence="9" id="KW-1185">Reference proteome</keyword>
<evidence type="ECO:0000256" key="3">
    <source>
        <dbReference type="ARBA" id="ARBA00022475"/>
    </source>
</evidence>
<dbReference type="GO" id="GO:0009486">
    <property type="term" value="F:cytochrome bo3 ubiquinol oxidase activity"/>
    <property type="evidence" value="ECO:0007669"/>
    <property type="project" value="TreeGrafter"/>
</dbReference>
<evidence type="ECO:0000256" key="4">
    <source>
        <dbReference type="ARBA" id="ARBA00022692"/>
    </source>
</evidence>
<name>A0A8D5ZPE0_9BACL</name>
<gene>
    <name evidence="8" type="ORF">JIR001_27200</name>
</gene>
<protein>
    <recommendedName>
        <fullName evidence="10">Cytochrome c oxidase subunit 4</fullName>
    </recommendedName>
</protein>
<feature type="transmembrane region" description="Helical" evidence="7">
    <location>
        <begin position="50"/>
        <end position="73"/>
    </location>
</feature>
<keyword evidence="6 7" id="KW-0472">Membrane</keyword>
<evidence type="ECO:0000313" key="8">
    <source>
        <dbReference type="EMBL" id="BCU82937.1"/>
    </source>
</evidence>